<evidence type="ECO:0000313" key="9">
    <source>
        <dbReference type="EMBL" id="ELT92068.1"/>
    </source>
</evidence>
<evidence type="ECO:0000256" key="4">
    <source>
        <dbReference type="ARBA" id="ARBA00022989"/>
    </source>
</evidence>
<gene>
    <name evidence="9" type="ORF">CAPTEDRAFT_215702</name>
</gene>
<comment type="subunit">
    <text evidence="7">Component of the mitochondrial contact site and cristae organizing system (MICOS) complex.</text>
</comment>
<dbReference type="PANTHER" id="PTHR15415:SF7">
    <property type="entry name" value="MICOS COMPLEX SUBUNIT MIC60"/>
    <property type="match status" value="1"/>
</dbReference>
<feature type="compositionally biased region" description="Basic and acidic residues" evidence="8">
    <location>
        <begin position="173"/>
        <end position="238"/>
    </location>
</feature>
<dbReference type="GO" id="GO:0042407">
    <property type="term" value="P:cristae formation"/>
    <property type="evidence" value="ECO:0007669"/>
    <property type="project" value="TreeGrafter"/>
</dbReference>
<sequence>MWRASLSSCQKIASATTRAPRRATNIRSYSEAPKGNQAWDLPKQPPRNKGSIFFKLLGLSVVGVTGVTGYAWYDSTFRHLVEDNVPYTRAIFDDFFSFLPFPALSTPSEITPLKPLPSLSDISLPTIPKSLNPFESKEVSQEPPPSLIRSKPKPLLPIVPAPEVEKPVASTPIKEELEQKKKEEEMKRKEEERKALELKREEEKRSKEAEKKRQEMQKLDAKARAQRAFEGREAEKAAENAAIESILKTSLKEAGTAVQMALEELKSTVSVTKDHSSLLKEAMAASDKSGEEQQAKWEAVTKMNVTRQKAIEASNQGTDNAL</sequence>
<feature type="transmembrane region" description="Helical" evidence="7">
    <location>
        <begin position="52"/>
        <end position="73"/>
    </location>
</feature>
<keyword evidence="2 7" id="KW-0812">Transmembrane</keyword>
<dbReference type="EMBL" id="KB310269">
    <property type="protein sequence ID" value="ELT92068.1"/>
    <property type="molecule type" value="Genomic_DNA"/>
</dbReference>
<dbReference type="InParanoid" id="R7TE76"/>
<keyword evidence="5 7" id="KW-0496">Mitochondrion</keyword>
<evidence type="ECO:0000256" key="3">
    <source>
        <dbReference type="ARBA" id="ARBA00022792"/>
    </source>
</evidence>
<dbReference type="HOGENOM" id="CLU_867595_0_0_1"/>
<proteinExistence type="inferred from homology"/>
<evidence type="ECO:0000256" key="8">
    <source>
        <dbReference type="SAM" id="MobiDB-lite"/>
    </source>
</evidence>
<comment type="function">
    <text evidence="7">Component of the MICOS complex, a large protein complex of the mitochondrial inner membrane that plays crucial roles in the maintenance of crista junctions, inner membrane architecture, and formation of contact sites to the outer membrane.</text>
</comment>
<name>R7TE76_CAPTE</name>
<reference evidence="9" key="1">
    <citation type="journal article" date="2013" name="Nature">
        <title>Insights into bilaterian evolution from three spiralian genomes.</title>
        <authorList>
            <person name="Simakov O."/>
            <person name="Marletaz F."/>
            <person name="Cho S.J."/>
            <person name="Edsinger-Gonzales E."/>
            <person name="Havlak P."/>
            <person name="Hellsten U."/>
            <person name="Kuo D.H."/>
            <person name="Larsson T."/>
            <person name="Lv J."/>
            <person name="Arendt D."/>
            <person name="Savage R."/>
            <person name="Osoegawa K."/>
            <person name="de Jong P."/>
            <person name="Grimwood J."/>
            <person name="Chapman J.A."/>
            <person name="Shapiro H."/>
            <person name="Aerts A."/>
            <person name="Otillar R.P."/>
            <person name="Terry A.Y."/>
            <person name="Boore J.L."/>
            <person name="Grigoriev I.V."/>
            <person name="Lindberg D.R."/>
            <person name="Seaver E.C."/>
            <person name="Weisblat D.A."/>
            <person name="Putnam N.H."/>
            <person name="Rokhsar D.S."/>
        </authorList>
    </citation>
    <scope>NUCLEOTIDE SEQUENCE</scope>
    <source>
        <strain evidence="9">I ESC-2004</strain>
    </source>
</reference>
<keyword evidence="6 7" id="KW-0472">Membrane</keyword>
<evidence type="ECO:0000256" key="5">
    <source>
        <dbReference type="ARBA" id="ARBA00023128"/>
    </source>
</evidence>
<organism evidence="9">
    <name type="scientific">Capitella teleta</name>
    <name type="common">Polychaete worm</name>
    <dbReference type="NCBI Taxonomy" id="283909"/>
    <lineage>
        <taxon>Eukaryota</taxon>
        <taxon>Metazoa</taxon>
        <taxon>Spiralia</taxon>
        <taxon>Lophotrochozoa</taxon>
        <taxon>Annelida</taxon>
        <taxon>Polychaeta</taxon>
        <taxon>Sedentaria</taxon>
        <taxon>Scolecida</taxon>
        <taxon>Capitellidae</taxon>
        <taxon>Capitella</taxon>
    </lineage>
</organism>
<dbReference type="STRING" id="283909.R7TE76"/>
<comment type="subcellular location">
    <subcellularLocation>
        <location evidence="7">Mitochondrion inner membrane</location>
        <topology evidence="7">Single-pass membrane protein</topology>
    </subcellularLocation>
</comment>
<evidence type="ECO:0000256" key="6">
    <source>
        <dbReference type="ARBA" id="ARBA00023136"/>
    </source>
</evidence>
<dbReference type="InterPro" id="IPR019133">
    <property type="entry name" value="MIC60"/>
</dbReference>
<protein>
    <recommendedName>
        <fullName evidence="7">MICOS complex subunit MIC60</fullName>
    </recommendedName>
    <alternativeName>
        <fullName evidence="7">Mitofilin</fullName>
    </alternativeName>
</protein>
<evidence type="ECO:0000256" key="2">
    <source>
        <dbReference type="ARBA" id="ARBA00022692"/>
    </source>
</evidence>
<evidence type="ECO:0000256" key="1">
    <source>
        <dbReference type="ARBA" id="ARBA00010877"/>
    </source>
</evidence>
<feature type="region of interest" description="Disordered" evidence="8">
    <location>
        <begin position="131"/>
        <end position="238"/>
    </location>
</feature>
<keyword evidence="4 7" id="KW-1133">Transmembrane helix</keyword>
<feature type="non-terminal residue" evidence="9">
    <location>
        <position position="322"/>
    </location>
</feature>
<evidence type="ECO:0000256" key="7">
    <source>
        <dbReference type="RuleBase" id="RU363000"/>
    </source>
</evidence>
<keyword evidence="3 7" id="KW-0999">Mitochondrion inner membrane</keyword>
<dbReference type="AlphaFoldDB" id="R7TE76"/>
<comment type="similarity">
    <text evidence="1 7">Belongs to the MICOS complex subunit Mic60 family.</text>
</comment>
<dbReference type="Pfam" id="PF09731">
    <property type="entry name" value="Mitofilin"/>
    <property type="match status" value="1"/>
</dbReference>
<accession>R7TE76</accession>
<dbReference type="PANTHER" id="PTHR15415">
    <property type="entry name" value="MITOFILIN"/>
    <property type="match status" value="1"/>
</dbReference>
<dbReference type="GO" id="GO:0061617">
    <property type="term" value="C:MICOS complex"/>
    <property type="evidence" value="ECO:0007669"/>
    <property type="project" value="TreeGrafter"/>
</dbReference>